<comment type="caution">
    <text evidence="5">The sequence shown here is derived from an EMBL/GenBank/DDBJ whole genome shotgun (WGS) entry which is preliminary data.</text>
</comment>
<dbReference type="InterPro" id="IPR018060">
    <property type="entry name" value="HTH_AraC"/>
</dbReference>
<dbReference type="Pfam" id="PF12852">
    <property type="entry name" value="Cupin_6"/>
    <property type="match status" value="1"/>
</dbReference>
<dbReference type="Proteomes" id="UP000287033">
    <property type="component" value="Unassembled WGS sequence"/>
</dbReference>
<dbReference type="EMBL" id="BEZZ01240413">
    <property type="protein sequence ID" value="GCC48583.1"/>
    <property type="molecule type" value="Genomic_DNA"/>
</dbReference>
<keyword evidence="6" id="KW-1185">Reference proteome</keyword>
<dbReference type="GO" id="GO:0003700">
    <property type="term" value="F:DNA-binding transcription factor activity"/>
    <property type="evidence" value="ECO:0007669"/>
    <property type="project" value="InterPro"/>
</dbReference>
<evidence type="ECO:0000259" key="4">
    <source>
        <dbReference type="PROSITE" id="PS01124"/>
    </source>
</evidence>
<proteinExistence type="predicted"/>
<evidence type="ECO:0000313" key="5">
    <source>
        <dbReference type="EMBL" id="GCC48583.1"/>
    </source>
</evidence>
<keyword evidence="2" id="KW-0238">DNA-binding</keyword>
<dbReference type="SUPFAM" id="SSF46689">
    <property type="entry name" value="Homeodomain-like"/>
    <property type="match status" value="2"/>
</dbReference>
<feature type="non-terminal residue" evidence="5">
    <location>
        <position position="170"/>
    </location>
</feature>
<dbReference type="STRING" id="137246.A0A401U127"/>
<dbReference type="GO" id="GO:0043565">
    <property type="term" value="F:sequence-specific DNA binding"/>
    <property type="evidence" value="ECO:0007669"/>
    <property type="project" value="InterPro"/>
</dbReference>
<protein>
    <recommendedName>
        <fullName evidence="4">HTH araC/xylS-type domain-containing protein</fullName>
    </recommendedName>
</protein>
<keyword evidence="3" id="KW-0804">Transcription</keyword>
<organism evidence="5 6">
    <name type="scientific">Chiloscyllium punctatum</name>
    <name type="common">Brownbanded bambooshark</name>
    <name type="synonym">Hemiscyllium punctatum</name>
    <dbReference type="NCBI Taxonomy" id="137246"/>
    <lineage>
        <taxon>Eukaryota</taxon>
        <taxon>Metazoa</taxon>
        <taxon>Chordata</taxon>
        <taxon>Craniata</taxon>
        <taxon>Vertebrata</taxon>
        <taxon>Chondrichthyes</taxon>
        <taxon>Elasmobranchii</taxon>
        <taxon>Galeomorphii</taxon>
        <taxon>Galeoidea</taxon>
        <taxon>Orectolobiformes</taxon>
        <taxon>Hemiscylliidae</taxon>
        <taxon>Chiloscyllium</taxon>
    </lineage>
</organism>
<accession>A0A401U127</accession>
<evidence type="ECO:0000256" key="1">
    <source>
        <dbReference type="ARBA" id="ARBA00023015"/>
    </source>
</evidence>
<evidence type="ECO:0000256" key="2">
    <source>
        <dbReference type="ARBA" id="ARBA00023125"/>
    </source>
</evidence>
<gene>
    <name evidence="5" type="ORF">chiPu_0032568</name>
</gene>
<dbReference type="SMART" id="SM00342">
    <property type="entry name" value="HTH_ARAC"/>
    <property type="match status" value="1"/>
</dbReference>
<keyword evidence="1" id="KW-0805">Transcription regulation</keyword>
<dbReference type="PANTHER" id="PTHR46796">
    <property type="entry name" value="HTH-TYPE TRANSCRIPTIONAL ACTIVATOR RHAS-RELATED"/>
    <property type="match status" value="1"/>
</dbReference>
<dbReference type="InterPro" id="IPR050204">
    <property type="entry name" value="AraC_XylS_family_regulators"/>
</dbReference>
<dbReference type="PROSITE" id="PS01124">
    <property type="entry name" value="HTH_ARAC_FAMILY_2"/>
    <property type="match status" value="1"/>
</dbReference>
<dbReference type="AlphaFoldDB" id="A0A401U127"/>
<dbReference type="InterPro" id="IPR009057">
    <property type="entry name" value="Homeodomain-like_sf"/>
</dbReference>
<dbReference type="Gene3D" id="1.10.10.60">
    <property type="entry name" value="Homeodomain-like"/>
    <property type="match status" value="2"/>
</dbReference>
<dbReference type="OrthoDB" id="10262598at2759"/>
<evidence type="ECO:0000256" key="3">
    <source>
        <dbReference type="ARBA" id="ARBA00023163"/>
    </source>
</evidence>
<reference evidence="5 6" key="1">
    <citation type="journal article" date="2018" name="Nat. Ecol. Evol.">
        <title>Shark genomes provide insights into elasmobranch evolution and the origin of vertebrates.</title>
        <authorList>
            <person name="Hara Y"/>
            <person name="Yamaguchi K"/>
            <person name="Onimaru K"/>
            <person name="Kadota M"/>
            <person name="Koyanagi M"/>
            <person name="Keeley SD"/>
            <person name="Tatsumi K"/>
            <person name="Tanaka K"/>
            <person name="Motone F"/>
            <person name="Kageyama Y"/>
            <person name="Nozu R"/>
            <person name="Adachi N"/>
            <person name="Nishimura O"/>
            <person name="Nakagawa R"/>
            <person name="Tanegashima C"/>
            <person name="Kiyatake I"/>
            <person name="Matsumoto R"/>
            <person name="Murakumo K"/>
            <person name="Nishida K"/>
            <person name="Terakita A"/>
            <person name="Kuratani S"/>
            <person name="Sato K"/>
            <person name="Hyodo S Kuraku.S."/>
        </authorList>
    </citation>
    <scope>NUCLEOTIDE SEQUENCE [LARGE SCALE GENOMIC DNA]</scope>
</reference>
<dbReference type="PANTHER" id="PTHR46796:SF7">
    <property type="entry name" value="ARAC FAMILY TRANSCRIPTIONAL REGULATOR"/>
    <property type="match status" value="1"/>
</dbReference>
<feature type="domain" description="HTH araC/xylS-type" evidence="4">
    <location>
        <begin position="82"/>
        <end position="170"/>
    </location>
</feature>
<dbReference type="InterPro" id="IPR032783">
    <property type="entry name" value="AraC_lig"/>
</dbReference>
<evidence type="ECO:0000313" key="6">
    <source>
        <dbReference type="Proteomes" id="UP000287033"/>
    </source>
</evidence>
<name>A0A401U127_CHIPU</name>
<sequence>MRPLIALMPEVMRADTLLARQPEIEPMLKAMERETCTPRAGSVGVMARLADVLAASIVRGWVECGGDNAMGWFEALRDPRLGRAIGALHRAPGRNWTVAELAAEAGCSRSLFADRFQSMTGLSPARYLAELRMRLASQWIEHERQPIDVIAQRLGYASQAAFSRAFKRIT</sequence>
<dbReference type="Pfam" id="PF12833">
    <property type="entry name" value="HTH_18"/>
    <property type="match status" value="1"/>
</dbReference>